<reference evidence="2" key="2">
    <citation type="submission" date="2020-09" db="EMBL/GenBank/DDBJ databases">
        <authorList>
            <person name="Sun Q."/>
            <person name="Zhou Y."/>
        </authorList>
    </citation>
    <scope>NUCLEOTIDE SEQUENCE</scope>
    <source>
        <strain evidence="2">CGMCC 1.15448</strain>
    </source>
</reference>
<sequence length="711" mass="81052">MISQTQQPFLSCIMPTYNRREFVPHAIRYFLRQGYEAKELIIIDDGEDPVTDLVPEAENIRYYRFPRKMTLGAKLNLACGYARGDIIAHWDDDDWYAVRRLQYQVESLLHAQTDICGINRLLYYDLRHHRAHQYVYPSDQRVWLIGSSLCYRKKFWEAHRFADIDVGMDGLFVWSTTADRITVLPDVSISVHMIHDRNVSPKKTEGPWWHPHPVEEIQHIMKEDWAYYHAGGQAESAESGAAPVSVPAVAGGQALAPGRAPAPGWAPLKNIYACLVHEKREAVIDLVRNLHHHDPDSLILLYNGGEDQRLLQDHSLLGSYGAHIYPNPVPMKWGYLHSFALRCMEFALANFTFDTLTIVDSDQLAVRSGYSHFLGQSLPSRAGIGMLSSQCSRVAREDNSNKIAAQAWREYGLWKPLLDSFPNGENAFVHWTFWPSTVFMADAIRDLTRVFRENKLLQQTVQRSTIWASEEVILPTVVRLLGYTIANNPCSYEYVRYRQPMTLEDVRCATGKSTVYWMHPVARQFEDPLRADIRKRAKGYTGTPSRIVPLITRMHKTAGWLSDEEEGVLSGVTLKACKETEDIHHIVEIGCCRDKSTVLFGGLIKTFCLQAMVHSIDVHDGRVGLAVDWQQPISLLFIDGLHDYVSLLRDFPLFSPWMRPGAYAAFHDYADYSPGVQAFVNELLASGVYHKVYLTGSLIILQKCREQDTTH</sequence>
<dbReference type="GO" id="GO:0016758">
    <property type="term" value="F:hexosyltransferase activity"/>
    <property type="evidence" value="ECO:0007669"/>
    <property type="project" value="UniProtKB-ARBA"/>
</dbReference>
<dbReference type="Gene3D" id="3.40.50.150">
    <property type="entry name" value="Vaccinia Virus protein VP39"/>
    <property type="match status" value="1"/>
</dbReference>
<accession>A0A8J2U9F0</accession>
<evidence type="ECO:0000313" key="3">
    <source>
        <dbReference type="Proteomes" id="UP000607559"/>
    </source>
</evidence>
<evidence type="ECO:0000259" key="1">
    <source>
        <dbReference type="Pfam" id="PF00535"/>
    </source>
</evidence>
<dbReference type="AlphaFoldDB" id="A0A8J2U9F0"/>
<dbReference type="PANTHER" id="PTHR22916:SF3">
    <property type="entry name" value="UDP-GLCNAC:BETAGAL BETA-1,3-N-ACETYLGLUCOSAMINYLTRANSFERASE-LIKE PROTEIN 1"/>
    <property type="match status" value="1"/>
</dbReference>
<dbReference type="Pfam" id="PF00535">
    <property type="entry name" value="Glycos_transf_2"/>
    <property type="match status" value="1"/>
</dbReference>
<protein>
    <recommendedName>
        <fullName evidence="1">Glycosyltransferase 2-like domain-containing protein</fullName>
    </recommendedName>
</protein>
<dbReference type="InterPro" id="IPR001173">
    <property type="entry name" value="Glyco_trans_2-like"/>
</dbReference>
<comment type="caution">
    <text evidence="2">The sequence shown here is derived from an EMBL/GenBank/DDBJ whole genome shotgun (WGS) entry which is preliminary data.</text>
</comment>
<dbReference type="Gene3D" id="3.90.550.10">
    <property type="entry name" value="Spore Coat Polysaccharide Biosynthesis Protein SpsA, Chain A"/>
    <property type="match status" value="1"/>
</dbReference>
<gene>
    <name evidence="2" type="ORF">GCM10011511_09770</name>
</gene>
<dbReference type="SUPFAM" id="SSF53448">
    <property type="entry name" value="Nucleotide-diphospho-sugar transferases"/>
    <property type="match status" value="1"/>
</dbReference>
<name>A0A8J2U9F0_9BACT</name>
<dbReference type="InterPro" id="IPR029044">
    <property type="entry name" value="Nucleotide-diphossugar_trans"/>
</dbReference>
<evidence type="ECO:0000313" key="2">
    <source>
        <dbReference type="EMBL" id="GGA88581.1"/>
    </source>
</evidence>
<proteinExistence type="predicted"/>
<reference evidence="2" key="1">
    <citation type="journal article" date="2014" name="Int. J. Syst. Evol. Microbiol.">
        <title>Complete genome sequence of Corynebacterium casei LMG S-19264T (=DSM 44701T), isolated from a smear-ripened cheese.</title>
        <authorList>
            <consortium name="US DOE Joint Genome Institute (JGI-PGF)"/>
            <person name="Walter F."/>
            <person name="Albersmeier A."/>
            <person name="Kalinowski J."/>
            <person name="Ruckert C."/>
        </authorList>
    </citation>
    <scope>NUCLEOTIDE SEQUENCE</scope>
    <source>
        <strain evidence="2">CGMCC 1.15448</strain>
    </source>
</reference>
<dbReference type="CDD" id="cd00761">
    <property type="entry name" value="Glyco_tranf_GTA_type"/>
    <property type="match status" value="1"/>
</dbReference>
<dbReference type="EMBL" id="BMJC01000001">
    <property type="protein sequence ID" value="GGA88581.1"/>
    <property type="molecule type" value="Genomic_DNA"/>
</dbReference>
<dbReference type="Pfam" id="PF13578">
    <property type="entry name" value="Methyltransf_24"/>
    <property type="match status" value="1"/>
</dbReference>
<feature type="domain" description="Glycosyltransferase 2-like" evidence="1">
    <location>
        <begin position="11"/>
        <end position="159"/>
    </location>
</feature>
<keyword evidence="3" id="KW-1185">Reference proteome</keyword>
<dbReference type="InterPro" id="IPR029063">
    <property type="entry name" value="SAM-dependent_MTases_sf"/>
</dbReference>
<dbReference type="PANTHER" id="PTHR22916">
    <property type="entry name" value="GLYCOSYLTRANSFERASE"/>
    <property type="match status" value="1"/>
</dbReference>
<dbReference type="RefSeq" id="WP_188929105.1">
    <property type="nucleotide sequence ID" value="NZ_BMJC01000001.1"/>
</dbReference>
<dbReference type="Proteomes" id="UP000607559">
    <property type="component" value="Unassembled WGS sequence"/>
</dbReference>
<dbReference type="SUPFAM" id="SSF53335">
    <property type="entry name" value="S-adenosyl-L-methionine-dependent methyltransferases"/>
    <property type="match status" value="1"/>
</dbReference>
<organism evidence="2 3">
    <name type="scientific">Puia dinghuensis</name>
    <dbReference type="NCBI Taxonomy" id="1792502"/>
    <lineage>
        <taxon>Bacteria</taxon>
        <taxon>Pseudomonadati</taxon>
        <taxon>Bacteroidota</taxon>
        <taxon>Chitinophagia</taxon>
        <taxon>Chitinophagales</taxon>
        <taxon>Chitinophagaceae</taxon>
        <taxon>Puia</taxon>
    </lineage>
</organism>